<dbReference type="PANTHER" id="PTHR12526">
    <property type="entry name" value="GLYCOSYLTRANSFERASE"/>
    <property type="match status" value="1"/>
</dbReference>
<evidence type="ECO:0000313" key="2">
    <source>
        <dbReference type="EMBL" id="TFE44931.1"/>
    </source>
</evidence>
<dbReference type="SUPFAM" id="SSF53756">
    <property type="entry name" value="UDP-Glycosyltransferase/glycogen phosphorylase"/>
    <property type="match status" value="1"/>
</dbReference>
<dbReference type="GO" id="GO:0016757">
    <property type="term" value="F:glycosyltransferase activity"/>
    <property type="evidence" value="ECO:0007669"/>
    <property type="project" value="InterPro"/>
</dbReference>
<dbReference type="GeneID" id="97306490"/>
<sequence length="419" mass="46372">MTNVHPPSVEADRTPLRILFHINDFGKGGTETALLSWLKTLDRRQFAPSLSVAYPTDDLTFWRAQSIPEDVPVHVLASSKWMYALHQAARVRKLGTGEKLLHKLLTYGAIRPLLALRMRHLVRQHDLVCDFDFSLRHMAGSCNVPWFGVNHFSLAARLGSKSARYIARRVRHYARYSAITVLIPAMLHEARELFSTTGVDMDIVELPNVIDVDALRSAARAEIKRPAESFIVSVARLDEGQKDHKTLLRAYAQLRERGRCEAALVLIGDGRDRGELEQLADQLGIGASVQFLGFCANPLPYIRQAEMLVLSSRYEGCAVVLGEAMALGTPVLSTDCPTGPRDMLEGGKAGLLVPIGDVDAMALAMERLLTDTELRRSVAQAALQKVETFTPPRANQRMLELALRLLAKQGSPSGVLEPR</sequence>
<organism evidence="2 3">
    <name type="scientific">Paraburkholderia dipogonis</name>
    <dbReference type="NCBI Taxonomy" id="1211383"/>
    <lineage>
        <taxon>Bacteria</taxon>
        <taxon>Pseudomonadati</taxon>
        <taxon>Pseudomonadota</taxon>
        <taxon>Betaproteobacteria</taxon>
        <taxon>Burkholderiales</taxon>
        <taxon>Burkholderiaceae</taxon>
        <taxon>Paraburkholderia</taxon>
    </lineage>
</organism>
<dbReference type="EMBL" id="SNVI01000001">
    <property type="protein sequence ID" value="TFE44931.1"/>
    <property type="molecule type" value="Genomic_DNA"/>
</dbReference>
<proteinExistence type="predicted"/>
<dbReference type="PANTHER" id="PTHR12526:SF630">
    <property type="entry name" value="GLYCOSYLTRANSFERASE"/>
    <property type="match status" value="1"/>
</dbReference>
<dbReference type="Gene3D" id="3.40.50.2000">
    <property type="entry name" value="Glycogen Phosphorylase B"/>
    <property type="match status" value="2"/>
</dbReference>
<keyword evidence="2" id="KW-0808">Transferase</keyword>
<dbReference type="AlphaFoldDB" id="A0A4Y8N5K2"/>
<dbReference type="Pfam" id="PF00534">
    <property type="entry name" value="Glycos_transf_1"/>
    <property type="match status" value="1"/>
</dbReference>
<evidence type="ECO:0000259" key="1">
    <source>
        <dbReference type="Pfam" id="PF00534"/>
    </source>
</evidence>
<protein>
    <submittedName>
        <fullName evidence="2">Glycosyltransferase</fullName>
    </submittedName>
</protein>
<dbReference type="RefSeq" id="WP_134456725.1">
    <property type="nucleotide sequence ID" value="NZ_JBHMFL010000135.1"/>
</dbReference>
<name>A0A4Y8N5K2_9BURK</name>
<dbReference type="Proteomes" id="UP000297385">
    <property type="component" value="Unassembled WGS sequence"/>
</dbReference>
<dbReference type="CDD" id="cd03811">
    <property type="entry name" value="GT4_GT28_WabH-like"/>
    <property type="match status" value="1"/>
</dbReference>
<comment type="caution">
    <text evidence="2">The sequence shown here is derived from an EMBL/GenBank/DDBJ whole genome shotgun (WGS) entry which is preliminary data.</text>
</comment>
<accession>A0A4Y8N5K2</accession>
<gene>
    <name evidence="2" type="ORF">E2553_07820</name>
</gene>
<reference evidence="2 3" key="1">
    <citation type="submission" date="2019-03" db="EMBL/GenBank/DDBJ databases">
        <title>Complete Genome Sequence of Paraburkholderia dipogonis ICMP 19430T, a Nitrogen-fixing Symbiont of the South African Invasive Legume Dipogon lignosus in New Zealand.</title>
        <authorList>
            <person name="De Meyer S.E."/>
        </authorList>
    </citation>
    <scope>NUCLEOTIDE SEQUENCE [LARGE SCALE GENOMIC DNA]</scope>
    <source>
        <strain evidence="2 3">ICMP 19430</strain>
    </source>
</reference>
<feature type="domain" description="Glycosyl transferase family 1" evidence="1">
    <location>
        <begin position="225"/>
        <end position="382"/>
    </location>
</feature>
<evidence type="ECO:0000313" key="3">
    <source>
        <dbReference type="Proteomes" id="UP000297385"/>
    </source>
</evidence>
<dbReference type="InterPro" id="IPR001296">
    <property type="entry name" value="Glyco_trans_1"/>
</dbReference>